<feature type="region of interest" description="Disordered" evidence="1">
    <location>
        <begin position="204"/>
        <end position="232"/>
    </location>
</feature>
<accession>A0ABU3EBI7</accession>
<evidence type="ECO:0000313" key="3">
    <source>
        <dbReference type="Proteomes" id="UP001251085"/>
    </source>
</evidence>
<feature type="compositionally biased region" description="Low complexity" evidence="1">
    <location>
        <begin position="123"/>
        <end position="133"/>
    </location>
</feature>
<sequence length="232" mass="25231">MSQEPPFDELDTPRTEADVTSQTRFGPRPVPEGHHHPSERPEPRRIPPHGDVSPDGLRAYPRPSRLAKWVVWGGTGIAAAALTAGTVIAARHLTDLISGKGDDRPRPPRPTRHRRDLQPPAPRFAAPPAQEPQAPRPRPAQPQPARRNLMEEIEANTATLTSSVDNVVKSVTAAVAGFHGVASQASAIMREFGDAADLVRDILDRREPEGDATREANAETGPADHDPRTHRL</sequence>
<organism evidence="2 3">
    <name type="scientific">Paracoccus broussonetiae</name>
    <dbReference type="NCBI Taxonomy" id="3075834"/>
    <lineage>
        <taxon>Bacteria</taxon>
        <taxon>Pseudomonadati</taxon>
        <taxon>Pseudomonadota</taxon>
        <taxon>Alphaproteobacteria</taxon>
        <taxon>Rhodobacterales</taxon>
        <taxon>Paracoccaceae</taxon>
        <taxon>Paracoccus</taxon>
    </lineage>
</organism>
<reference evidence="3" key="1">
    <citation type="submission" date="2023-07" db="EMBL/GenBank/DDBJ databases">
        <title>Characterization of two Paracoccaceae strains isolated from Phycosphere and proposal of Xinfangfangia lacusdiani sp. nov.</title>
        <authorList>
            <person name="Deng Y."/>
            <person name="Zhang Y.Q."/>
        </authorList>
    </citation>
    <scope>NUCLEOTIDE SEQUENCE [LARGE SCALE GENOMIC DNA]</scope>
    <source>
        <strain evidence="3">CPCC 101403</strain>
    </source>
</reference>
<gene>
    <name evidence="2" type="ORF">RM190_06970</name>
</gene>
<feature type="compositionally biased region" description="Basic and acidic residues" evidence="1">
    <location>
        <begin position="31"/>
        <end position="45"/>
    </location>
</feature>
<protein>
    <submittedName>
        <fullName evidence="2">Uncharacterized protein</fullName>
    </submittedName>
</protein>
<feature type="region of interest" description="Disordered" evidence="1">
    <location>
        <begin position="97"/>
        <end position="146"/>
    </location>
</feature>
<feature type="compositionally biased region" description="Acidic residues" evidence="1">
    <location>
        <begin position="1"/>
        <end position="10"/>
    </location>
</feature>
<dbReference type="EMBL" id="JAVRQI010000004">
    <property type="protein sequence ID" value="MDT1061594.1"/>
    <property type="molecule type" value="Genomic_DNA"/>
</dbReference>
<dbReference type="RefSeq" id="WP_311758688.1">
    <property type="nucleotide sequence ID" value="NZ_JAVRQI010000004.1"/>
</dbReference>
<evidence type="ECO:0000313" key="2">
    <source>
        <dbReference type="EMBL" id="MDT1061594.1"/>
    </source>
</evidence>
<proteinExistence type="predicted"/>
<feature type="region of interest" description="Disordered" evidence="1">
    <location>
        <begin position="1"/>
        <end position="60"/>
    </location>
</feature>
<comment type="caution">
    <text evidence="2">The sequence shown here is derived from an EMBL/GenBank/DDBJ whole genome shotgun (WGS) entry which is preliminary data.</text>
</comment>
<evidence type="ECO:0000256" key="1">
    <source>
        <dbReference type="SAM" id="MobiDB-lite"/>
    </source>
</evidence>
<keyword evidence="3" id="KW-1185">Reference proteome</keyword>
<name>A0ABU3EBI7_9RHOB</name>
<dbReference type="Proteomes" id="UP001251085">
    <property type="component" value="Unassembled WGS sequence"/>
</dbReference>